<gene>
    <name evidence="2" type="ORF">EA71_01683</name>
</gene>
<feature type="signal peptide" evidence="1">
    <location>
        <begin position="1"/>
        <end position="27"/>
    </location>
</feature>
<protein>
    <recommendedName>
        <fullName evidence="4">Cell wall associated biofilm protein</fullName>
    </recommendedName>
</protein>
<dbReference type="AlphaFoldDB" id="A0A367CE66"/>
<evidence type="ECO:0008006" key="4">
    <source>
        <dbReference type="Google" id="ProtNLM"/>
    </source>
</evidence>
<organism evidence="2 3">
    <name type="scientific">Enterococcus durans</name>
    <dbReference type="NCBI Taxonomy" id="53345"/>
    <lineage>
        <taxon>Bacteria</taxon>
        <taxon>Bacillati</taxon>
        <taxon>Bacillota</taxon>
        <taxon>Bacilli</taxon>
        <taxon>Lactobacillales</taxon>
        <taxon>Enterococcaceae</taxon>
        <taxon>Enterococcus</taxon>
    </lineage>
</organism>
<evidence type="ECO:0000313" key="2">
    <source>
        <dbReference type="EMBL" id="RCA10929.1"/>
    </source>
</evidence>
<dbReference type="EMBL" id="LEPB01000004">
    <property type="protein sequence ID" value="RCA10929.1"/>
    <property type="molecule type" value="Genomic_DNA"/>
</dbReference>
<dbReference type="RefSeq" id="WP_258547481.1">
    <property type="nucleotide sequence ID" value="NZ_LEPB01000004.1"/>
</dbReference>
<feature type="chain" id="PRO_5016966839" description="Cell wall associated biofilm protein" evidence="1">
    <location>
        <begin position="28"/>
        <end position="704"/>
    </location>
</feature>
<dbReference type="Gene3D" id="2.60.40.3600">
    <property type="match status" value="1"/>
</dbReference>
<reference evidence="2 3" key="1">
    <citation type="submission" date="2015-06" db="EMBL/GenBank/DDBJ databases">
        <title>The Genome Sequence of Enterococcus durans 4EA1.</title>
        <authorList>
            <consortium name="The Broad Institute Genomics Platform"/>
            <consortium name="The Broad Institute Genome Sequencing Center for Infectious Disease"/>
            <person name="Earl A.M."/>
            <person name="Van Tyne D."/>
            <person name="Lebreton F."/>
            <person name="Saavedra J.T."/>
            <person name="Gilmore M.S."/>
            <person name="Manson Mcguire A."/>
            <person name="Clock S."/>
            <person name="Crupain M."/>
            <person name="Rangan U."/>
            <person name="Young S."/>
            <person name="Abouelleil A."/>
            <person name="Cao P."/>
            <person name="Chapman S.B."/>
            <person name="Griggs A."/>
            <person name="Priest M."/>
            <person name="Shea T."/>
            <person name="Wortman J."/>
            <person name="Nusbaum C."/>
            <person name="Birren B."/>
        </authorList>
    </citation>
    <scope>NUCLEOTIDE SEQUENCE [LARGE SCALE GENOMIC DNA]</scope>
    <source>
        <strain evidence="2 3">4EA1</strain>
    </source>
</reference>
<keyword evidence="1" id="KW-0732">Signal</keyword>
<sequence length="704" mass="78033">MNQTKKIGLTLFFVLFFCCSFSTDSYASDSGSTAREVAQDVTESQWQMMKDYFSQTPVSATEGYTIGTDFSPDFEQSCQYHERNEYNYTGSAKRIITKITSSDPDTLEVSYSNHTIQMKRGKGNNDHVLVTIEYHLEWSFRVQEKVLGTWWSVNDQIGSTGTFTDSIDVTVEQIQFTVTPKSTNRIELNLYDPKKIDPLTFVDYSGNTGPVTSYMQEKPDDSKLGATQGKFVFSDTKYTQAVVIPFTVVDTTPPTGKLKDPLTMELGTLPNLVDLFDYEPYDNDWQTVDILSSFDFKQLKKGTQPIQLILEDQSKNQAKLTSTIEGVDTTPPNVATKSATIEYGGKIDPSDFIVSATDNDPDGGIAYSFEKQPDRYQSGTQEVTILATDASKNTVKVKASLIVKPDIIAPSADGILQMVPLNGSLPTDPLTTVTNLKDNEDVTKLSCKYLVLPDTSKIGLTSTTVEIADRNGNKSQVKVGVFVYDDHSIYDKQYVLSAQNFTLYSNEVDGKTIDEIILKKSKAKAWDISSGKEKSDIKVIKQNVQNKFGTYTATLAIGQLTQTIQINVLDAKELIDISLPQKVIFGSTDIQQGTVNSPKYEIVNHSTVPVDVQIAQIKVDPASTIPLLDQASSPEEKKAGVELKLTTSEGFLNQSFAVDTTLKQTLGILHAQEKGNFIFSGNYYGSYKKTAHCNFTMIFKFEAQ</sequence>
<evidence type="ECO:0000256" key="1">
    <source>
        <dbReference type="SAM" id="SignalP"/>
    </source>
</evidence>
<evidence type="ECO:0000313" key="3">
    <source>
        <dbReference type="Proteomes" id="UP000252797"/>
    </source>
</evidence>
<name>A0A367CE66_9ENTE</name>
<proteinExistence type="predicted"/>
<dbReference type="Proteomes" id="UP000252797">
    <property type="component" value="Unassembled WGS sequence"/>
</dbReference>
<comment type="caution">
    <text evidence="2">The sequence shown here is derived from an EMBL/GenBank/DDBJ whole genome shotgun (WGS) entry which is preliminary data.</text>
</comment>
<accession>A0A367CE66</accession>